<accession>Q6IGQ6</accession>
<evidence type="ECO:0000313" key="1">
    <source>
        <dbReference type="EMBL" id="DAA02408.1"/>
    </source>
</evidence>
<name>Q6IGQ6_DROME</name>
<protein>
    <submittedName>
        <fullName evidence="1">HDC05690</fullName>
    </submittedName>
</protein>
<organism evidence="1">
    <name type="scientific">Drosophila melanogaster</name>
    <name type="common">Fruit fly</name>
    <dbReference type="NCBI Taxonomy" id="7227"/>
    <lineage>
        <taxon>Eukaryota</taxon>
        <taxon>Metazoa</taxon>
        <taxon>Ecdysozoa</taxon>
        <taxon>Arthropoda</taxon>
        <taxon>Hexapoda</taxon>
        <taxon>Insecta</taxon>
        <taxon>Pterygota</taxon>
        <taxon>Neoptera</taxon>
        <taxon>Endopterygota</taxon>
        <taxon>Diptera</taxon>
        <taxon>Brachycera</taxon>
        <taxon>Muscomorpha</taxon>
        <taxon>Ephydroidea</taxon>
        <taxon>Drosophilidae</taxon>
        <taxon>Drosophila</taxon>
        <taxon>Sophophora</taxon>
    </lineage>
</organism>
<gene>
    <name evidence="1" type="ORF">HDC05690</name>
</gene>
<sequence length="108" mass="12367">MERHTEMPRAARTESKMHCEKMDFPLLRFLVSPSAPSKSDTRCYVDFAFGNVIINAQVRVHNVAVAVAQDPGMVLILARFLARTCGRNAMKWRPHHPPTWNLFRTSCK</sequence>
<reference evidence="1" key="1">
    <citation type="journal article" date="2003" name="Genome Biol.">
        <title>An integrated gene annotation and transcriptional profiling approach towards the full gene content of the Drosophila genome.</title>
        <authorList>
            <person name="Hild M."/>
            <person name="Beckmann B."/>
            <person name="Haas S.A."/>
            <person name="Koch B."/>
            <person name="Solovyev V."/>
            <person name="Busold C."/>
            <person name="Fellenberg K."/>
            <person name="Boutros M."/>
            <person name="Vingron M."/>
            <person name="Sauer F."/>
            <person name="Hoheisel J.D."/>
            <person name="Paro R."/>
        </authorList>
    </citation>
    <scope>NUCLEOTIDE SEQUENCE</scope>
</reference>
<dbReference type="AlphaFoldDB" id="Q6IGQ6"/>
<proteinExistence type="predicted"/>
<dbReference type="EMBL" id="BK003710">
    <property type="protein sequence ID" value="DAA02408.1"/>
    <property type="molecule type" value="Genomic_DNA"/>
</dbReference>